<evidence type="ECO:0000256" key="1">
    <source>
        <dbReference type="SAM" id="Phobius"/>
    </source>
</evidence>
<evidence type="ECO:0000313" key="2">
    <source>
        <dbReference type="EMBL" id="PSR34897.1"/>
    </source>
</evidence>
<dbReference type="Proteomes" id="UP000242972">
    <property type="component" value="Unassembled WGS sequence"/>
</dbReference>
<keyword evidence="1" id="KW-1133">Transmembrane helix</keyword>
<organism evidence="2 3">
    <name type="scientific">Sulfobacillus benefaciens</name>
    <dbReference type="NCBI Taxonomy" id="453960"/>
    <lineage>
        <taxon>Bacteria</taxon>
        <taxon>Bacillati</taxon>
        <taxon>Bacillota</taxon>
        <taxon>Clostridia</taxon>
        <taxon>Eubacteriales</taxon>
        <taxon>Clostridiales Family XVII. Incertae Sedis</taxon>
        <taxon>Sulfobacillus</taxon>
    </lineage>
</organism>
<feature type="transmembrane region" description="Helical" evidence="1">
    <location>
        <begin position="85"/>
        <end position="107"/>
    </location>
</feature>
<sequence>MQQQWERQPDNPAENRITTWSAVNWSGGAVFAGFSGFSLVLALLRPGKPAAMLWVLLLTLILSVLWLNIYWPLRPRRSWAVGRHILWLSVFMVAAAIIVSSVVPWYIHWLNHFSK</sequence>
<reference evidence="2 3" key="1">
    <citation type="journal article" date="2014" name="BMC Genomics">
        <title>Comparison of environmental and isolate Sulfobacillus genomes reveals diverse carbon, sulfur, nitrogen, and hydrogen metabolisms.</title>
        <authorList>
            <person name="Justice N.B."/>
            <person name="Norman A."/>
            <person name="Brown C.T."/>
            <person name="Singh A."/>
            <person name="Thomas B.C."/>
            <person name="Banfield J.F."/>
        </authorList>
    </citation>
    <scope>NUCLEOTIDE SEQUENCE [LARGE SCALE GENOMIC DNA]</scope>
    <source>
        <strain evidence="2">AMDSBA4</strain>
    </source>
</reference>
<feature type="transmembrane region" description="Helical" evidence="1">
    <location>
        <begin position="50"/>
        <end position="73"/>
    </location>
</feature>
<feature type="transmembrane region" description="Helical" evidence="1">
    <location>
        <begin position="21"/>
        <end position="44"/>
    </location>
</feature>
<proteinExistence type="predicted"/>
<dbReference type="AlphaFoldDB" id="A0A2T2XK84"/>
<comment type="caution">
    <text evidence="2">The sequence shown here is derived from an EMBL/GenBank/DDBJ whole genome shotgun (WGS) entry which is preliminary data.</text>
</comment>
<name>A0A2T2XK84_9FIRM</name>
<accession>A0A2T2XK84</accession>
<keyword evidence="1" id="KW-0472">Membrane</keyword>
<evidence type="ECO:0000313" key="3">
    <source>
        <dbReference type="Proteomes" id="UP000242972"/>
    </source>
</evidence>
<dbReference type="EMBL" id="PXYW01000005">
    <property type="protein sequence ID" value="PSR34897.1"/>
    <property type="molecule type" value="Genomic_DNA"/>
</dbReference>
<gene>
    <name evidence="2" type="ORF">C7B46_03015</name>
</gene>
<keyword evidence="1" id="KW-0812">Transmembrane</keyword>
<protein>
    <submittedName>
        <fullName evidence="2">Uncharacterized protein</fullName>
    </submittedName>
</protein>